<keyword evidence="2" id="KW-1185">Reference proteome</keyword>
<sequence length="98" mass="11489">YVNNGSGEDSRLWEPSVVWNEFTRSRDTSAQNEATLIDIAIYYICGTRRRTTYGSMSSFEAPAMEETSKSKPFHYVRRHLMKQKQHATYEYLQSQLKL</sequence>
<evidence type="ECO:0000313" key="1">
    <source>
        <dbReference type="EMBL" id="KAL2727031.1"/>
    </source>
</evidence>
<gene>
    <name evidence="1" type="ORF">V1478_007309</name>
</gene>
<reference evidence="1 2" key="1">
    <citation type="journal article" date="2024" name="Ann. Entomol. Soc. Am.">
        <title>Genomic analyses of the southern and eastern yellowjacket wasps (Hymenoptera: Vespidae) reveal evolutionary signatures of social life.</title>
        <authorList>
            <person name="Catto M.A."/>
            <person name="Caine P.B."/>
            <person name="Orr S.E."/>
            <person name="Hunt B.G."/>
            <person name="Goodisman M.A.D."/>
        </authorList>
    </citation>
    <scope>NUCLEOTIDE SEQUENCE [LARGE SCALE GENOMIC DNA]</scope>
    <source>
        <strain evidence="1">233</strain>
        <tissue evidence="1">Head and thorax</tissue>
    </source>
</reference>
<name>A0ABD2B2T8_VESSQ</name>
<comment type="caution">
    <text evidence="1">The sequence shown here is derived from an EMBL/GenBank/DDBJ whole genome shotgun (WGS) entry which is preliminary data.</text>
</comment>
<dbReference type="Proteomes" id="UP001607302">
    <property type="component" value="Unassembled WGS sequence"/>
</dbReference>
<accession>A0ABD2B2T8</accession>
<feature type="non-terminal residue" evidence="1">
    <location>
        <position position="1"/>
    </location>
</feature>
<protein>
    <submittedName>
        <fullName evidence="1">Uncharacterized protein</fullName>
    </submittedName>
</protein>
<proteinExistence type="predicted"/>
<dbReference type="AlphaFoldDB" id="A0ABD2B2T8"/>
<dbReference type="EMBL" id="JAUDFV010000133">
    <property type="protein sequence ID" value="KAL2727031.1"/>
    <property type="molecule type" value="Genomic_DNA"/>
</dbReference>
<organism evidence="1 2">
    <name type="scientific">Vespula squamosa</name>
    <name type="common">Southern yellow jacket</name>
    <name type="synonym">Wasp</name>
    <dbReference type="NCBI Taxonomy" id="30214"/>
    <lineage>
        <taxon>Eukaryota</taxon>
        <taxon>Metazoa</taxon>
        <taxon>Ecdysozoa</taxon>
        <taxon>Arthropoda</taxon>
        <taxon>Hexapoda</taxon>
        <taxon>Insecta</taxon>
        <taxon>Pterygota</taxon>
        <taxon>Neoptera</taxon>
        <taxon>Endopterygota</taxon>
        <taxon>Hymenoptera</taxon>
        <taxon>Apocrita</taxon>
        <taxon>Aculeata</taxon>
        <taxon>Vespoidea</taxon>
        <taxon>Vespidae</taxon>
        <taxon>Vespinae</taxon>
        <taxon>Vespula</taxon>
    </lineage>
</organism>
<evidence type="ECO:0000313" key="2">
    <source>
        <dbReference type="Proteomes" id="UP001607302"/>
    </source>
</evidence>